<dbReference type="EMBL" id="JACGCM010002205">
    <property type="protein sequence ID" value="KAF6143504.1"/>
    <property type="molecule type" value="Genomic_DNA"/>
</dbReference>
<evidence type="ECO:0000259" key="1">
    <source>
        <dbReference type="Pfam" id="PF13952"/>
    </source>
</evidence>
<evidence type="ECO:0000313" key="2">
    <source>
        <dbReference type="EMBL" id="KAF6143504.1"/>
    </source>
</evidence>
<dbReference type="InterPro" id="IPR025312">
    <property type="entry name" value="DUF4216"/>
</dbReference>
<evidence type="ECO:0000313" key="3">
    <source>
        <dbReference type="Proteomes" id="UP000541444"/>
    </source>
</evidence>
<dbReference type="PANTHER" id="PTHR48258">
    <property type="entry name" value="DUF4218 DOMAIN-CONTAINING PROTEIN-RELATED"/>
    <property type="match status" value="1"/>
</dbReference>
<reference evidence="2 3" key="1">
    <citation type="journal article" date="2020" name="IScience">
        <title>Genome Sequencing of the Endangered Kingdonia uniflora (Circaeasteraceae, Ranunculales) Reveals Potential Mechanisms of Evolutionary Specialization.</title>
        <authorList>
            <person name="Sun Y."/>
            <person name="Deng T."/>
            <person name="Zhang A."/>
            <person name="Moore M.J."/>
            <person name="Landis J.B."/>
            <person name="Lin N."/>
            <person name="Zhang H."/>
            <person name="Zhang X."/>
            <person name="Huang J."/>
            <person name="Zhang X."/>
            <person name="Sun H."/>
            <person name="Wang H."/>
        </authorList>
    </citation>
    <scope>NUCLEOTIDE SEQUENCE [LARGE SCALE GENOMIC DNA]</scope>
    <source>
        <strain evidence="2">TB1705</strain>
        <tissue evidence="2">Leaf</tissue>
    </source>
</reference>
<organism evidence="2 3">
    <name type="scientific">Kingdonia uniflora</name>
    <dbReference type="NCBI Taxonomy" id="39325"/>
    <lineage>
        <taxon>Eukaryota</taxon>
        <taxon>Viridiplantae</taxon>
        <taxon>Streptophyta</taxon>
        <taxon>Embryophyta</taxon>
        <taxon>Tracheophyta</taxon>
        <taxon>Spermatophyta</taxon>
        <taxon>Magnoliopsida</taxon>
        <taxon>Ranunculales</taxon>
        <taxon>Circaeasteraceae</taxon>
        <taxon>Kingdonia</taxon>
    </lineage>
</organism>
<sequence length="263" mass="30591">MVNDTLEHFPNEANVEDEVNVEAHVEATTFTCNNEGLRTFGDYDDECAKSLDKKGKEYFLNTVEYEQARKWVLRQAAENSEWEDQSRRGNRRTKKSIDYVSWLRQQLKNDEDYSFKKLVDGPSFKAISYKSYQVNGYVFCTSESEKPFCCDWVRIEESGCSVDAVTKLRYVNLVKLQRNLKDDDEPFILASQATQFFYCKDHSRPDEQWHVVLDSPKRLSKDVDTYEDPLVFATRINVDDSILSLIDDVAEDNIIEDAKDALH</sequence>
<accession>A0A7J7LLY6</accession>
<dbReference type="OrthoDB" id="1878503at2759"/>
<dbReference type="Proteomes" id="UP000541444">
    <property type="component" value="Unassembled WGS sequence"/>
</dbReference>
<keyword evidence="3" id="KW-1185">Reference proteome</keyword>
<dbReference type="Pfam" id="PF13952">
    <property type="entry name" value="DUF4216"/>
    <property type="match status" value="1"/>
</dbReference>
<feature type="domain" description="DUF4216" evidence="1">
    <location>
        <begin position="148"/>
        <end position="212"/>
    </location>
</feature>
<dbReference type="AlphaFoldDB" id="A0A7J7LLY6"/>
<protein>
    <recommendedName>
        <fullName evidence="1">DUF4216 domain-containing protein</fullName>
    </recommendedName>
</protein>
<name>A0A7J7LLY6_9MAGN</name>
<gene>
    <name evidence="2" type="ORF">GIB67_029673</name>
</gene>
<comment type="caution">
    <text evidence="2">The sequence shown here is derived from an EMBL/GenBank/DDBJ whole genome shotgun (WGS) entry which is preliminary data.</text>
</comment>
<proteinExistence type="predicted"/>